<protein>
    <submittedName>
        <fullName evidence="5">Uncharacterized protein LOC113799383</fullName>
    </submittedName>
</protein>
<evidence type="ECO:0000256" key="1">
    <source>
        <dbReference type="ARBA" id="ARBA00023157"/>
    </source>
</evidence>
<dbReference type="RefSeq" id="XP_027205803.1">
    <property type="nucleotide sequence ID" value="XM_027350002.1"/>
</dbReference>
<keyword evidence="2" id="KW-0812">Transmembrane</keyword>
<dbReference type="PROSITE" id="PS00022">
    <property type="entry name" value="EGF_1"/>
    <property type="match status" value="1"/>
</dbReference>
<organism evidence="4 5">
    <name type="scientific">Dermatophagoides pteronyssinus</name>
    <name type="common">European house dust mite</name>
    <dbReference type="NCBI Taxonomy" id="6956"/>
    <lineage>
        <taxon>Eukaryota</taxon>
        <taxon>Metazoa</taxon>
        <taxon>Ecdysozoa</taxon>
        <taxon>Arthropoda</taxon>
        <taxon>Chelicerata</taxon>
        <taxon>Arachnida</taxon>
        <taxon>Acari</taxon>
        <taxon>Acariformes</taxon>
        <taxon>Sarcoptiformes</taxon>
        <taxon>Astigmata</taxon>
        <taxon>Psoroptidia</taxon>
        <taxon>Analgoidea</taxon>
        <taxon>Pyroglyphidae</taxon>
        <taxon>Dermatophagoidinae</taxon>
        <taxon>Dermatophagoides</taxon>
    </lineage>
</organism>
<gene>
    <name evidence="5" type="primary">LOC113799383</name>
</gene>
<evidence type="ECO:0000313" key="5">
    <source>
        <dbReference type="RefSeq" id="XP_027205803.1"/>
    </source>
</evidence>
<keyword evidence="1" id="KW-1015">Disulfide bond</keyword>
<feature type="domain" description="EGF-like" evidence="3">
    <location>
        <begin position="1649"/>
        <end position="1660"/>
    </location>
</feature>
<keyword evidence="2" id="KW-1133">Transmembrane helix</keyword>
<name>A0A6P6YJU2_DERPT</name>
<dbReference type="SUPFAM" id="SSF57196">
    <property type="entry name" value="EGF/Laminin"/>
    <property type="match status" value="1"/>
</dbReference>
<dbReference type="KEGG" id="dpte:113799383"/>
<reference evidence="5" key="1">
    <citation type="submission" date="2025-08" db="UniProtKB">
        <authorList>
            <consortium name="RefSeq"/>
        </authorList>
    </citation>
    <scope>IDENTIFICATION</scope>
    <source>
        <strain evidence="5">Airmid</strain>
    </source>
</reference>
<dbReference type="InParanoid" id="A0A6P6YJU2"/>
<dbReference type="OrthoDB" id="382013at2759"/>
<dbReference type="InterPro" id="IPR000742">
    <property type="entry name" value="EGF"/>
</dbReference>
<dbReference type="SMART" id="SM00179">
    <property type="entry name" value="EGF_CA"/>
    <property type="match status" value="1"/>
</dbReference>
<evidence type="ECO:0000259" key="3">
    <source>
        <dbReference type="PROSITE" id="PS00022"/>
    </source>
</evidence>
<dbReference type="Proteomes" id="UP000515146">
    <property type="component" value="Unplaced"/>
</dbReference>
<dbReference type="Gene3D" id="2.10.25.10">
    <property type="entry name" value="Laminin"/>
    <property type="match status" value="1"/>
</dbReference>
<evidence type="ECO:0000313" key="4">
    <source>
        <dbReference type="Proteomes" id="UP000515146"/>
    </source>
</evidence>
<proteinExistence type="predicted"/>
<dbReference type="SMART" id="SM00181">
    <property type="entry name" value="EGF"/>
    <property type="match status" value="5"/>
</dbReference>
<accession>A0A6P6YJU2</accession>
<feature type="transmembrane region" description="Helical" evidence="2">
    <location>
        <begin position="1684"/>
        <end position="1702"/>
    </location>
</feature>
<sequence length="1707" mass="197814">MRKKGYSEQIQTINKLIWFVTIISFQLIIPCWTDEEPNIDSSGWIVADATKNDWPLVDSVGEFYIYNKLSDNDELTLNTNLMPFDEKQSNCSISFNYWKPDNDFRWQYKGNSNEKRIELENRTEFSATKWERLSADQWKNLILLAKDTKAKIFFKDIDVIYKQKIDFPKKDHQNPNNNFQNLEDGFKKIDENSFEYEGSVNKSTLHHIISNNDFGTTCIQIKPADQKKNLSKHKVKISITFNQETDAVELPLIIPEFCLGDYLALHPNGPTMITINVEPDENNFTVDFSADGNQNIKPKVPENKIDDNWIFNHPLFDYNIKLMKPDDTIEFFACDVMANCFPYVTKDELFYELESFSRNALSHSPIIKRYATKTPVYEKETETTEEKTLKNIKKTMEPNNADINGHEMTIHEVNETLIVPYIDLRAYSASLLPSSEDDSIILKNVTILKGKENVGTIQFNSDLYYLNGFSDLLKPRMSDLFKDYWLEFKFEPSKNFKDLNLTLGDPSSTIKKTSNQEIKNIVGFSEWVEEAPYENKEKDLSLKIESESTNCDESFVATIQIIFYNGKILEQSPIPFKKTEKSCNYVSDLKKEKIIGPFKIFYKFENPTHDKKLCVLSIDKKGFDKEPVSPNSPTYFWFNKKLDNLYDCPVNFEFDKSTNRCWLQTIYHDVHVNCNSTVGCSNILDRKLFRMDLYRTEDGTFKSSNEILKINDFCISFNYFGNGNRIFISHDQSNSLYSPLWFNSKIKPEHQNIFSSSQNLPSFICASHLSANPEEVKTIFVWFEQSEQDEGLKYIADFKANYQNWKANLNSFNLDDLKNDYFIPHENIIQIDDNSLKLLLSPTDVNGASNYEIKLTSQFIYLNQLTSADTFDIDLAFRSIAGNLTQNGGDVFIEFRPFSEDPKRISIAEFKENEVKSIIYKRMNQHVDKFQLQFVFKMDKSKQKTDLQFTLNGIALNDPCIDKNINNIFCNQRKGLGECKRFFAPQPFHRCRCVNYTSGNECEQIDYCMRDQGSEYCIHNNLGLCKNSEADYECSCQPGQRWVRSMRWCLAPFEKDCPENEHLAYTHENRSTCMCDENFVRINNSCVKYDICDPNHRQERGEKPIKPCTDDLANCQRISNQQYHCICPSNLYNVEGIFNSKAQCSDRFCDLNMECDQKCNFTKTTGQHNCTCFNDLYEMDSDNKCQIKSKFEKKLSKCLPDDSKILKKFEMPYIDKNDKCNCKLGYNYSETSKKCVGNDHDEIHEKLGCKSFSLDDDGKFECQCPEGQQFDHQYGKCRWNPCPPNMIKYASNQSDKNNFKCISPCDSKLVRSCSASGGPFYECNSTKAKQSLEFHNGKWRIDEPFVQGFHKKISDTSKYCQCIFGLHTNSDGQCVPDTDNHYYTIVMDFKKLTSKNLTEHYFHEILENLFDEKKLKFYDITCTENEDDSLKCAATLLIPANIDIKLDEITGKLKSYCISKDQLFLNSSNDSCVYLWKKTKNEGYQITIERKINSIISIDSYDICQSKPCALFPNSNCKSSKDSFDFDCKCSDYYKRDEDFPTPSMDKYHACKLKSCQDLEYHCQDSKAKCLMLDGQNPNDIEQILQAKLTFDSSIIFNNNGDQQSPMPFCLCSNGYLLNKLNSSCDDHCQKQCNNGDCFYTMSQKQETCICNDEWMGEQCDVKKSDVKKSDDDNNNNGYKVSTIILAILTALLIIGVIFLFMRSRRS</sequence>
<dbReference type="InterPro" id="IPR001881">
    <property type="entry name" value="EGF-like_Ca-bd_dom"/>
</dbReference>
<keyword evidence="2" id="KW-0472">Membrane</keyword>
<evidence type="ECO:0000256" key="2">
    <source>
        <dbReference type="SAM" id="Phobius"/>
    </source>
</evidence>
<dbReference type="GO" id="GO:0005509">
    <property type="term" value="F:calcium ion binding"/>
    <property type="evidence" value="ECO:0007669"/>
    <property type="project" value="InterPro"/>
</dbReference>
<keyword evidence="4" id="KW-1185">Reference proteome</keyword>